<dbReference type="AlphaFoldDB" id="A0A9N9AKU8"/>
<evidence type="ECO:0000256" key="2">
    <source>
        <dbReference type="SAM" id="Phobius"/>
    </source>
</evidence>
<name>A0A9N9AKU8_9GLOM</name>
<organism evidence="3 4">
    <name type="scientific">Paraglomus brasilianum</name>
    <dbReference type="NCBI Taxonomy" id="144538"/>
    <lineage>
        <taxon>Eukaryota</taxon>
        <taxon>Fungi</taxon>
        <taxon>Fungi incertae sedis</taxon>
        <taxon>Mucoromycota</taxon>
        <taxon>Glomeromycotina</taxon>
        <taxon>Glomeromycetes</taxon>
        <taxon>Paraglomerales</taxon>
        <taxon>Paraglomeraceae</taxon>
        <taxon>Paraglomus</taxon>
    </lineage>
</organism>
<sequence>MEKTTRKKRSNKGLEDELELSHYVGSIYFWDVFIYIFICLWDKERYSLDYENRDLAFKLKSALKKLHQYRGTPDNAFHRADILLDNFMRSRRSKEHDDCDRYVRTAYSRMGYKKITLPKRFEATITNMSSDHRGSLMEVCIQQLRSRASTAKLVYTTMIDSASGMNLEDADEDLDTMEADNLDSLKYQASLSSLTNFRWTDDDDNNAVHLTEDINNFRLFLEDFTRVKGRDIMFYEQEARKLLEEYKCEEGENLKSTLSSVLTRRVLELVLNSIDEYFSQAEFETAIDVDMAAPDIDMGSSDKAADTRTNSNSENLEAEIVGATNQLTGMLDRFVDIRDGNDALSQVVSAQVRQRVHAILGFRGFSNENHRVITSITEKVNDLMNKYRSITDDAKLEQSEKDAVRVVRDIIRIFRFRLQAQEPVPAVKFIDAGEKFDGGLMESSADEKCRNARVELCWFPVISTDMDSKKRKTYSKARVLLKYSSEKEEEDKVDNKTGAGIDSDIDDTIDVDDVNISKYDDANTRKYDDDNPSKYDDVNISKYDDGSSGDELNTEAQNVIVDNSTGNANE</sequence>
<keyword evidence="2" id="KW-0812">Transmembrane</keyword>
<keyword evidence="4" id="KW-1185">Reference proteome</keyword>
<protein>
    <submittedName>
        <fullName evidence="3">4652_t:CDS:1</fullName>
    </submittedName>
</protein>
<dbReference type="EMBL" id="CAJVPI010000429">
    <property type="protein sequence ID" value="CAG8534133.1"/>
    <property type="molecule type" value="Genomic_DNA"/>
</dbReference>
<evidence type="ECO:0000313" key="3">
    <source>
        <dbReference type="EMBL" id="CAG8534133.1"/>
    </source>
</evidence>
<feature type="region of interest" description="Disordered" evidence="1">
    <location>
        <begin position="521"/>
        <end position="570"/>
    </location>
</feature>
<keyword evidence="2" id="KW-0472">Membrane</keyword>
<feature type="compositionally biased region" description="Polar residues" evidence="1">
    <location>
        <begin position="550"/>
        <end position="570"/>
    </location>
</feature>
<evidence type="ECO:0000256" key="1">
    <source>
        <dbReference type="SAM" id="MobiDB-lite"/>
    </source>
</evidence>
<keyword evidence="2" id="KW-1133">Transmembrane helix</keyword>
<evidence type="ECO:0000313" key="4">
    <source>
        <dbReference type="Proteomes" id="UP000789739"/>
    </source>
</evidence>
<gene>
    <name evidence="3" type="ORF">PBRASI_LOCUS4257</name>
</gene>
<comment type="caution">
    <text evidence="3">The sequence shown here is derived from an EMBL/GenBank/DDBJ whole genome shotgun (WGS) entry which is preliminary data.</text>
</comment>
<reference evidence="3" key="1">
    <citation type="submission" date="2021-06" db="EMBL/GenBank/DDBJ databases">
        <authorList>
            <person name="Kallberg Y."/>
            <person name="Tangrot J."/>
            <person name="Rosling A."/>
        </authorList>
    </citation>
    <scope>NUCLEOTIDE SEQUENCE</scope>
    <source>
        <strain evidence="3">BR232B</strain>
    </source>
</reference>
<accession>A0A9N9AKU8</accession>
<proteinExistence type="predicted"/>
<dbReference type="Proteomes" id="UP000789739">
    <property type="component" value="Unassembled WGS sequence"/>
</dbReference>
<dbReference type="OrthoDB" id="2439870at2759"/>
<feature type="compositionally biased region" description="Basic and acidic residues" evidence="1">
    <location>
        <begin position="521"/>
        <end position="545"/>
    </location>
</feature>
<feature type="transmembrane region" description="Helical" evidence="2">
    <location>
        <begin position="20"/>
        <end position="38"/>
    </location>
</feature>